<evidence type="ECO:0000313" key="2">
    <source>
        <dbReference type="EMBL" id="KKM14113.1"/>
    </source>
</evidence>
<evidence type="ECO:0008006" key="3">
    <source>
        <dbReference type="Google" id="ProtNLM"/>
    </source>
</evidence>
<organism evidence="2">
    <name type="scientific">marine sediment metagenome</name>
    <dbReference type="NCBI Taxonomy" id="412755"/>
    <lineage>
        <taxon>unclassified sequences</taxon>
        <taxon>metagenomes</taxon>
        <taxon>ecological metagenomes</taxon>
    </lineage>
</organism>
<reference evidence="2" key="1">
    <citation type="journal article" date="2015" name="Nature">
        <title>Complex archaea that bridge the gap between prokaryotes and eukaryotes.</title>
        <authorList>
            <person name="Spang A."/>
            <person name="Saw J.H."/>
            <person name="Jorgensen S.L."/>
            <person name="Zaremba-Niedzwiedzka K."/>
            <person name="Martijn J."/>
            <person name="Lind A.E."/>
            <person name="van Eijk R."/>
            <person name="Schleper C."/>
            <person name="Guy L."/>
            <person name="Ettema T.J."/>
        </authorList>
    </citation>
    <scope>NUCLEOTIDE SEQUENCE</scope>
</reference>
<feature type="region of interest" description="Disordered" evidence="1">
    <location>
        <begin position="1"/>
        <end position="42"/>
    </location>
</feature>
<dbReference type="AlphaFoldDB" id="A0A0F9JW58"/>
<evidence type="ECO:0000256" key="1">
    <source>
        <dbReference type="SAM" id="MobiDB-lite"/>
    </source>
</evidence>
<dbReference type="EMBL" id="LAZR01015225">
    <property type="protein sequence ID" value="KKM14113.1"/>
    <property type="molecule type" value="Genomic_DNA"/>
</dbReference>
<sequence length="42" mass="4452">MSKLIPGKSSMKERKSPSEGVVKSNQQNFTKGANMGQAGGKK</sequence>
<accession>A0A0F9JW58</accession>
<proteinExistence type="predicted"/>
<gene>
    <name evidence="2" type="ORF">LCGC14_1709460</name>
</gene>
<protein>
    <recommendedName>
        <fullName evidence="3">YuzL family protein</fullName>
    </recommendedName>
</protein>
<comment type="caution">
    <text evidence="2">The sequence shown here is derived from an EMBL/GenBank/DDBJ whole genome shotgun (WGS) entry which is preliminary data.</text>
</comment>
<name>A0A0F9JW58_9ZZZZ</name>